<feature type="non-terminal residue" evidence="2">
    <location>
        <position position="1"/>
    </location>
</feature>
<keyword evidence="1" id="KW-0812">Transmembrane</keyword>
<organism evidence="2">
    <name type="scientific">marine metagenome</name>
    <dbReference type="NCBI Taxonomy" id="408172"/>
    <lineage>
        <taxon>unclassified sequences</taxon>
        <taxon>metagenomes</taxon>
        <taxon>ecological metagenomes</taxon>
    </lineage>
</organism>
<feature type="transmembrane region" description="Helical" evidence="1">
    <location>
        <begin position="12"/>
        <end position="31"/>
    </location>
</feature>
<reference evidence="2" key="1">
    <citation type="submission" date="2018-05" db="EMBL/GenBank/DDBJ databases">
        <authorList>
            <person name="Lanie J.A."/>
            <person name="Ng W.-L."/>
            <person name="Kazmierczak K.M."/>
            <person name="Andrzejewski T.M."/>
            <person name="Davidsen T.M."/>
            <person name="Wayne K.J."/>
            <person name="Tettelin H."/>
            <person name="Glass J.I."/>
            <person name="Rusch D."/>
            <person name="Podicherti R."/>
            <person name="Tsui H.-C.T."/>
            <person name="Winkler M.E."/>
        </authorList>
    </citation>
    <scope>NUCLEOTIDE SEQUENCE</scope>
</reference>
<keyword evidence="1" id="KW-1133">Transmembrane helix</keyword>
<proteinExistence type="predicted"/>
<gene>
    <name evidence="2" type="ORF">METZ01_LOCUS473329</name>
</gene>
<evidence type="ECO:0000313" key="2">
    <source>
        <dbReference type="EMBL" id="SVE20475.1"/>
    </source>
</evidence>
<protein>
    <submittedName>
        <fullName evidence="2">Uncharacterized protein</fullName>
    </submittedName>
</protein>
<name>A0A383BMA1_9ZZZZ</name>
<sequence>VLNKHLLKNSLYTGVALLFVGFVPFIFNILVARTFGKEILGSVNVALSFCLVLTVFVTNFFGTSGNK</sequence>
<evidence type="ECO:0000256" key="1">
    <source>
        <dbReference type="SAM" id="Phobius"/>
    </source>
</evidence>
<keyword evidence="1" id="KW-0472">Membrane</keyword>
<dbReference type="AlphaFoldDB" id="A0A383BMA1"/>
<dbReference type="EMBL" id="UINC01201230">
    <property type="protein sequence ID" value="SVE20475.1"/>
    <property type="molecule type" value="Genomic_DNA"/>
</dbReference>
<feature type="non-terminal residue" evidence="2">
    <location>
        <position position="67"/>
    </location>
</feature>
<accession>A0A383BMA1</accession>
<feature type="transmembrane region" description="Helical" evidence="1">
    <location>
        <begin position="43"/>
        <end position="62"/>
    </location>
</feature>